<dbReference type="GO" id="GO:0006260">
    <property type="term" value="P:DNA replication"/>
    <property type="evidence" value="ECO:0007669"/>
    <property type="project" value="UniProtKB-KW"/>
</dbReference>
<feature type="domain" description="Histone chaperone RTT106/FACT complex subunit SPT16-like middle" evidence="12">
    <location>
        <begin position="365"/>
        <end position="458"/>
    </location>
</feature>
<dbReference type="GO" id="GO:0031491">
    <property type="term" value="F:nucleosome binding"/>
    <property type="evidence" value="ECO:0007669"/>
    <property type="project" value="TreeGrafter"/>
</dbReference>
<dbReference type="OrthoDB" id="498543at2759"/>
<keyword evidence="14" id="KW-1185">Reference proteome</keyword>
<feature type="region of interest" description="Disordered" evidence="11">
    <location>
        <begin position="463"/>
        <end position="615"/>
    </location>
</feature>
<dbReference type="InterPro" id="IPR050454">
    <property type="entry name" value="RTT106/SSRP1_HistChap/FACT"/>
</dbReference>
<name>A0A4Y7Q6P2_9AGAM</name>
<feature type="compositionally biased region" description="Acidic residues" evidence="11">
    <location>
        <begin position="495"/>
        <end position="505"/>
    </location>
</feature>
<dbReference type="PANTHER" id="PTHR45849">
    <property type="entry name" value="FACT COMPLEX SUBUNIT SSRP1"/>
    <property type="match status" value="1"/>
</dbReference>
<dbReference type="Pfam" id="PF08512">
    <property type="entry name" value="Rttp106-like_middle"/>
    <property type="match status" value="1"/>
</dbReference>
<dbReference type="EMBL" id="ML170171">
    <property type="protein sequence ID" value="TDL23234.1"/>
    <property type="molecule type" value="Genomic_DNA"/>
</dbReference>
<keyword evidence="3 10" id="KW-0235">DNA replication</keyword>
<dbReference type="STRING" id="50990.A0A4Y7Q6P2"/>
<evidence type="ECO:0000256" key="10">
    <source>
        <dbReference type="RuleBase" id="RU364013"/>
    </source>
</evidence>
<evidence type="ECO:0000256" key="5">
    <source>
        <dbReference type="ARBA" id="ARBA00023015"/>
    </source>
</evidence>
<evidence type="ECO:0000256" key="2">
    <source>
        <dbReference type="ARBA" id="ARBA00022454"/>
    </source>
</evidence>
<keyword evidence="6 10" id="KW-0804">Transcription</keyword>
<dbReference type="InterPro" id="IPR013719">
    <property type="entry name" value="RTT106/SPT16-like_middle_dom"/>
</dbReference>
<comment type="subcellular location">
    <subcellularLocation>
        <location evidence="10">Nucleus</location>
    </subcellularLocation>
    <subcellularLocation>
        <location evidence="10">Chromosome</location>
    </subcellularLocation>
</comment>
<dbReference type="InterPro" id="IPR035417">
    <property type="entry name" value="SSRP1/POB3_N"/>
</dbReference>
<dbReference type="AlphaFoldDB" id="A0A4Y7Q6P2"/>
<feature type="compositionally biased region" description="Basic and acidic residues" evidence="11">
    <location>
        <begin position="595"/>
        <end position="615"/>
    </location>
</feature>
<dbReference type="GO" id="GO:0042393">
    <property type="term" value="F:histone binding"/>
    <property type="evidence" value="ECO:0007669"/>
    <property type="project" value="TreeGrafter"/>
</dbReference>
<dbReference type="PANTHER" id="PTHR45849:SF1">
    <property type="entry name" value="FACT COMPLEX SUBUNIT SSRP1"/>
    <property type="match status" value="1"/>
</dbReference>
<feature type="region of interest" description="Disordered" evidence="11">
    <location>
        <begin position="174"/>
        <end position="206"/>
    </location>
</feature>
<dbReference type="PRINTS" id="PR00887">
    <property type="entry name" value="SSRCOGNITION"/>
</dbReference>
<dbReference type="CDD" id="cd13231">
    <property type="entry name" value="PH2_SSRP1-like"/>
    <property type="match status" value="1"/>
</dbReference>
<dbReference type="InterPro" id="IPR038167">
    <property type="entry name" value="SSRP1_sf"/>
</dbReference>
<dbReference type="GO" id="GO:0035101">
    <property type="term" value="C:FACT complex"/>
    <property type="evidence" value="ECO:0007669"/>
    <property type="project" value="TreeGrafter"/>
</dbReference>
<feature type="compositionally biased region" description="Acidic residues" evidence="11">
    <location>
        <begin position="571"/>
        <end position="581"/>
    </location>
</feature>
<evidence type="ECO:0000256" key="7">
    <source>
        <dbReference type="ARBA" id="ARBA00023204"/>
    </source>
</evidence>
<reference evidence="13 14" key="1">
    <citation type="submission" date="2018-06" db="EMBL/GenBank/DDBJ databases">
        <title>A transcriptomic atlas of mushroom development highlights an independent origin of complex multicellularity.</title>
        <authorList>
            <consortium name="DOE Joint Genome Institute"/>
            <person name="Krizsan K."/>
            <person name="Almasi E."/>
            <person name="Merenyi Z."/>
            <person name="Sahu N."/>
            <person name="Viragh M."/>
            <person name="Koszo T."/>
            <person name="Mondo S."/>
            <person name="Kiss B."/>
            <person name="Balint B."/>
            <person name="Kues U."/>
            <person name="Barry K."/>
            <person name="Hegedus J.C."/>
            <person name="Henrissat B."/>
            <person name="Johnson J."/>
            <person name="Lipzen A."/>
            <person name="Ohm R."/>
            <person name="Nagy I."/>
            <person name="Pangilinan J."/>
            <person name="Yan J."/>
            <person name="Xiong Y."/>
            <person name="Grigoriev I.V."/>
            <person name="Hibbett D.S."/>
            <person name="Nagy L.G."/>
        </authorList>
    </citation>
    <scope>NUCLEOTIDE SEQUENCE [LARGE SCALE GENOMIC DNA]</scope>
    <source>
        <strain evidence="13 14">SZMC22713</strain>
    </source>
</reference>
<evidence type="ECO:0000256" key="8">
    <source>
        <dbReference type="ARBA" id="ARBA00023242"/>
    </source>
</evidence>
<evidence type="ECO:0000256" key="9">
    <source>
        <dbReference type="ARBA" id="ARBA00025370"/>
    </source>
</evidence>
<comment type="similarity">
    <text evidence="1 10">Belongs to the SSRP1 family.</text>
</comment>
<feature type="compositionally biased region" description="Basic residues" evidence="11">
    <location>
        <begin position="556"/>
        <end position="565"/>
    </location>
</feature>
<dbReference type="Gene3D" id="2.30.29.30">
    <property type="entry name" value="Pleckstrin-homology domain (PH domain)/Phosphotyrosine-binding domain (PTB)"/>
    <property type="match status" value="2"/>
</dbReference>
<dbReference type="Pfam" id="PF21103">
    <property type="entry name" value="PH1_SSRP1-like"/>
    <property type="match status" value="1"/>
</dbReference>
<dbReference type="Proteomes" id="UP000294933">
    <property type="component" value="Unassembled WGS sequence"/>
</dbReference>
<evidence type="ECO:0000256" key="4">
    <source>
        <dbReference type="ARBA" id="ARBA00022763"/>
    </source>
</evidence>
<keyword evidence="5 10" id="KW-0805">Transcription regulation</keyword>
<dbReference type="InterPro" id="IPR011993">
    <property type="entry name" value="PH-like_dom_sf"/>
</dbReference>
<protein>
    <recommendedName>
        <fullName evidence="10">FACT complex subunit POB3</fullName>
    </recommendedName>
</protein>
<evidence type="ECO:0000259" key="12">
    <source>
        <dbReference type="SMART" id="SM01287"/>
    </source>
</evidence>
<comment type="function">
    <text evidence="9 10">Component of the FACT complex, a general chromatin factor that acts to reorganize nucleosomes. The FACT complex is involved in multiple processes that require DNA as a template such as mRNA elongation, DNA replication and DNA repair. During transcription elongation the FACT complex acts as a histone chaperone that both destabilizes and restores nucleosomal structure. It facilitates the passage of RNA polymerase II and transcription by promoting the dissociation of one histone H2A-H2B dimer from the nucleosome, then subsequently promotes the reestablishment of the nucleosome following the passage of RNA polymerase II.</text>
</comment>
<evidence type="ECO:0000256" key="3">
    <source>
        <dbReference type="ARBA" id="ARBA00022705"/>
    </source>
</evidence>
<evidence type="ECO:0000256" key="1">
    <source>
        <dbReference type="ARBA" id="ARBA00010060"/>
    </source>
</evidence>
<dbReference type="Gene3D" id="2.30.29.150">
    <property type="match status" value="1"/>
</dbReference>
<organism evidence="13 14">
    <name type="scientific">Rickenella mellea</name>
    <dbReference type="NCBI Taxonomy" id="50990"/>
    <lineage>
        <taxon>Eukaryota</taxon>
        <taxon>Fungi</taxon>
        <taxon>Dikarya</taxon>
        <taxon>Basidiomycota</taxon>
        <taxon>Agaricomycotina</taxon>
        <taxon>Agaricomycetes</taxon>
        <taxon>Hymenochaetales</taxon>
        <taxon>Rickenellaceae</taxon>
        <taxon>Rickenella</taxon>
    </lineage>
</organism>
<sequence>MTTQFDSIYHGLSPHLGKFRIAASGMAWMNNETKEVVATPVAEIKWAQWMRVARNFRLRVGLKEGRRREDFDGFLRDDQEKLASLLKQHFGVILEVKDVSFKGWNWGATDFQGQDLAFLVSNKTSFELPLQNVANSNIAGKTEVSLEFNTSASPSKSSKHAGDEMVEIRFFVPGTHTKDSGSDAGSKDGEKDGEKSDAEDGGEEMSAAQAFHDAIKEKAELGEISGDMIINFEEVLVLTPRGRYDVDMFPTFLRLRGKTYDYKINYDGISRLFLLPKDDQHVLFILSLVNPIRQGQTRYQFLVMQFDREEEITAELNMDEEEVAKYDKLQKNYENLTFEVVSSVFRALSRNKIIGYGSFQSRSGHPGIKANLKANQGDLFLLEKYIFFVAKTPLLIEMSEIHQVVFSRIGGAMSTARTFDINIVTKEGPEHTFTSINKEEHEPIEAYLKTKKVRVKNQMNDADLVPPALDDDDDEEMQSVASSGDEVPKPRIGGDDEDSEEDEDFQASSSDAGSPSEESSDGEGAASASDASGDRELVKAKTKKKKKAAGEDGDKPKKKKKSSPKKAKEGSDDDEAMDLDEDKPKPKPKPKPKAKPKEKGGEEDEPPKKKPKKDD</sequence>
<evidence type="ECO:0000256" key="6">
    <source>
        <dbReference type="ARBA" id="ARBA00023163"/>
    </source>
</evidence>
<dbReference type="InterPro" id="IPR048993">
    <property type="entry name" value="SSRP1-like_PH1"/>
</dbReference>
<dbReference type="GO" id="GO:0003677">
    <property type="term" value="F:DNA binding"/>
    <property type="evidence" value="ECO:0007669"/>
    <property type="project" value="InterPro"/>
</dbReference>
<dbReference type="FunFam" id="2.30.29.150:FF:000001">
    <property type="entry name" value="Fact complex subunit ssrp1"/>
    <property type="match status" value="1"/>
</dbReference>
<evidence type="ECO:0000256" key="11">
    <source>
        <dbReference type="SAM" id="MobiDB-lite"/>
    </source>
</evidence>
<dbReference type="VEuPathDB" id="FungiDB:BD410DRAFT_787565"/>
<keyword evidence="8 10" id="KW-0539">Nucleus</keyword>
<gene>
    <name evidence="13" type="ORF">BD410DRAFT_787565</name>
</gene>
<dbReference type="Gene3D" id="2.30.29.220">
    <property type="entry name" value="Structure-specific recognition protein (SSRP1)"/>
    <property type="match status" value="1"/>
</dbReference>
<keyword evidence="4 10" id="KW-0227">DNA damage</keyword>
<dbReference type="GO" id="GO:0006281">
    <property type="term" value="P:DNA repair"/>
    <property type="evidence" value="ECO:0007669"/>
    <property type="project" value="UniProtKB-KW"/>
</dbReference>
<dbReference type="Pfam" id="PF17292">
    <property type="entry name" value="POB3_N"/>
    <property type="match status" value="1"/>
</dbReference>
<proteinExistence type="inferred from homology"/>
<feature type="compositionally biased region" description="Low complexity" evidence="11">
    <location>
        <begin position="506"/>
        <end position="531"/>
    </location>
</feature>
<dbReference type="SUPFAM" id="SSF50729">
    <property type="entry name" value="PH domain-like"/>
    <property type="match status" value="1"/>
</dbReference>
<dbReference type="SMART" id="SM01287">
    <property type="entry name" value="Rtt106"/>
    <property type="match status" value="1"/>
</dbReference>
<dbReference type="Pfam" id="PF03531">
    <property type="entry name" value="SSrecog"/>
    <property type="match status" value="1"/>
</dbReference>
<dbReference type="InterPro" id="IPR024954">
    <property type="entry name" value="SSRP1_DD"/>
</dbReference>
<dbReference type="CDD" id="cd13230">
    <property type="entry name" value="PH1_SSRP1-like"/>
    <property type="match status" value="1"/>
</dbReference>
<accession>A0A4Y7Q6P2</accession>
<feature type="compositionally biased region" description="Basic and acidic residues" evidence="11">
    <location>
        <begin position="176"/>
        <end position="198"/>
    </location>
</feature>
<evidence type="ECO:0000313" key="13">
    <source>
        <dbReference type="EMBL" id="TDL23234.1"/>
    </source>
</evidence>
<dbReference type="InterPro" id="IPR000969">
    <property type="entry name" value="SSRP1/POB3"/>
</dbReference>
<keyword evidence="7 10" id="KW-0234">DNA repair</keyword>
<evidence type="ECO:0000313" key="14">
    <source>
        <dbReference type="Proteomes" id="UP000294933"/>
    </source>
</evidence>
<keyword evidence="2 10" id="KW-0158">Chromosome</keyword>